<evidence type="ECO:0000313" key="2">
    <source>
        <dbReference type="EMBL" id="CAG6478473.1"/>
    </source>
</evidence>
<reference evidence="2" key="1">
    <citation type="submission" date="2021-05" db="EMBL/GenBank/DDBJ databases">
        <authorList>
            <person name="Alioto T."/>
            <person name="Alioto T."/>
            <person name="Gomez Garrido J."/>
        </authorList>
    </citation>
    <scope>NUCLEOTIDE SEQUENCE</scope>
</reference>
<sequence>MGSCSVNLRSTGSPHGDHANLQLQQPMDGPFSVGSGRVPQQPPYNGAPDQHQVRGFLSAGSGHFGAKPSSIHLPGTALQHSGAAESPSQLSSGEMMIRFSQLMEQLLKQQLQLQPALSAMQSAMAAAPSSSIIQPVPEPQQHIEVMPSTRCDQGPCHLCQSSEPHSSVTSSISTSQQTVGQASPKRAPAASEDGQRPAGETISDVTSDDHHRRIIVDFPKQDGADSFGQRFQPMPANPFNCQITQAPASTTAKNSTSVDVIGQPRGQHVIRPASYAAYGAAKQQLSRQKQVNITLDVYSSWPSSAKRGQAGASKISSGLMDLAECHHQYPSSTSKVAAKANGSRVLFIVRRGPRPDQGKVVKSIDYLPPWPPPTFAFCSPTQTVSKIRGGREDVQSISNATKSQKVCPEKSMSGNVRSLTIQQQKRAEPDRVAPLNQQDVLQHHRFQAAAASFPAFSTAEQASTPCARPLPRSFNIYPRQHQHLLRLHGS</sequence>
<dbReference type="AlphaFoldDB" id="A0A8D8BPZ1"/>
<protein>
    <submittedName>
        <fullName evidence="2">(northern house mosquito) hypothetical protein</fullName>
    </submittedName>
</protein>
<feature type="region of interest" description="Disordered" evidence="1">
    <location>
        <begin position="1"/>
        <end position="52"/>
    </location>
</feature>
<organism evidence="2">
    <name type="scientific">Culex pipiens</name>
    <name type="common">House mosquito</name>
    <dbReference type="NCBI Taxonomy" id="7175"/>
    <lineage>
        <taxon>Eukaryota</taxon>
        <taxon>Metazoa</taxon>
        <taxon>Ecdysozoa</taxon>
        <taxon>Arthropoda</taxon>
        <taxon>Hexapoda</taxon>
        <taxon>Insecta</taxon>
        <taxon>Pterygota</taxon>
        <taxon>Neoptera</taxon>
        <taxon>Endopterygota</taxon>
        <taxon>Diptera</taxon>
        <taxon>Nematocera</taxon>
        <taxon>Culicoidea</taxon>
        <taxon>Culicidae</taxon>
        <taxon>Culicinae</taxon>
        <taxon>Culicini</taxon>
        <taxon>Culex</taxon>
        <taxon>Culex</taxon>
    </lineage>
</organism>
<proteinExistence type="predicted"/>
<feature type="compositionally biased region" description="Low complexity" evidence="1">
    <location>
        <begin position="160"/>
        <end position="178"/>
    </location>
</feature>
<dbReference type="EMBL" id="HBUE01083227">
    <property type="protein sequence ID" value="CAG6478473.1"/>
    <property type="molecule type" value="Transcribed_RNA"/>
</dbReference>
<name>A0A8D8BPZ1_CULPI</name>
<evidence type="ECO:0000256" key="1">
    <source>
        <dbReference type="SAM" id="MobiDB-lite"/>
    </source>
</evidence>
<accession>A0A8D8BPZ1</accession>
<feature type="compositionally biased region" description="Polar residues" evidence="1">
    <location>
        <begin position="1"/>
        <end position="13"/>
    </location>
</feature>
<feature type="region of interest" description="Disordered" evidence="1">
    <location>
        <begin position="156"/>
        <end position="209"/>
    </location>
</feature>